<accession>A0AAX2UPI6</accession>
<name>A0AAX2UPI6_AERVE</name>
<reference evidence="2" key="1">
    <citation type="submission" date="2017-10" db="EMBL/GenBank/DDBJ databases">
        <authorList>
            <person name="Colston S.M."/>
            <person name="Graf J."/>
        </authorList>
    </citation>
    <scope>NUCLEOTIDE SEQUENCE</scope>
    <source>
        <strain evidence="2">BAQ071013-135</strain>
    </source>
</reference>
<protein>
    <recommendedName>
        <fullName evidence="4">Transcriptional regulator</fullName>
    </recommendedName>
</protein>
<organism evidence="2 3">
    <name type="scientific">Aeromonas veronii</name>
    <dbReference type="NCBI Taxonomy" id="654"/>
    <lineage>
        <taxon>Bacteria</taxon>
        <taxon>Pseudomonadati</taxon>
        <taxon>Pseudomonadota</taxon>
        <taxon>Gammaproteobacteria</taxon>
        <taxon>Aeromonadales</taxon>
        <taxon>Aeromonadaceae</taxon>
        <taxon>Aeromonas</taxon>
    </lineage>
</organism>
<proteinExistence type="predicted"/>
<reference evidence="2" key="2">
    <citation type="journal article" date="2019" name="PLoS ONE">
        <title>Identification and characterization of putative Aeromonas spp. T3SS effectors.</title>
        <authorList>
            <person name="Rangel L.T."/>
            <person name="Marden J."/>
            <person name="Colston S."/>
            <person name="Setubal J.C."/>
            <person name="Graf J."/>
            <person name="Gogarten J.P."/>
        </authorList>
    </citation>
    <scope>NUCLEOTIDE SEQUENCE</scope>
    <source>
        <strain evidence="2">BAQ071013-135</strain>
    </source>
</reference>
<dbReference type="AlphaFoldDB" id="A0AAX2UPI6"/>
<gene>
    <name evidence="2" type="ORF">CF123_18835</name>
</gene>
<comment type="caution">
    <text evidence="2">The sequence shown here is derived from an EMBL/GenBank/DDBJ whole genome shotgun (WGS) entry which is preliminary data.</text>
</comment>
<dbReference type="EMBL" id="PDXJ01000026">
    <property type="protein sequence ID" value="TND51924.1"/>
    <property type="molecule type" value="Genomic_DNA"/>
</dbReference>
<dbReference type="Proteomes" id="UP000796104">
    <property type="component" value="Unassembled WGS sequence"/>
</dbReference>
<evidence type="ECO:0000313" key="3">
    <source>
        <dbReference type="Proteomes" id="UP000796104"/>
    </source>
</evidence>
<evidence type="ECO:0008006" key="4">
    <source>
        <dbReference type="Google" id="ProtNLM"/>
    </source>
</evidence>
<sequence length="79" mass="9230">MMGLGRAAKPYRTQKERSERLARKGLTQSMKLDAYELAVRFGVEQQSITESEFLHQNARTPEKRVASFKHDTDPMWFIK</sequence>
<evidence type="ECO:0000313" key="2">
    <source>
        <dbReference type="EMBL" id="TND51924.1"/>
    </source>
</evidence>
<feature type="compositionally biased region" description="Basic and acidic residues" evidence="1">
    <location>
        <begin position="13"/>
        <end position="22"/>
    </location>
</feature>
<evidence type="ECO:0000256" key="1">
    <source>
        <dbReference type="SAM" id="MobiDB-lite"/>
    </source>
</evidence>
<feature type="region of interest" description="Disordered" evidence="1">
    <location>
        <begin position="1"/>
        <end position="23"/>
    </location>
</feature>